<dbReference type="KEGG" id="vcan:122408869"/>
<accession>A0A0U1ZIH1</accession>
<name>A0A0U1ZIH1_9HYME</name>
<proteinExistence type="predicted"/>
<dbReference type="EMBL" id="KP972599">
    <property type="protein sequence ID" value="AJZ73152.1"/>
    <property type="molecule type" value="Genomic_DNA"/>
</dbReference>
<dbReference type="AlphaFoldDB" id="A0A0U1ZIH1"/>
<organism evidence="1">
    <name type="scientific">Venturia canescens</name>
    <dbReference type="NCBI Taxonomy" id="32260"/>
    <lineage>
        <taxon>Eukaryota</taxon>
        <taxon>Metazoa</taxon>
        <taxon>Ecdysozoa</taxon>
        <taxon>Arthropoda</taxon>
        <taxon>Hexapoda</taxon>
        <taxon>Insecta</taxon>
        <taxon>Pterygota</taxon>
        <taxon>Neoptera</taxon>
        <taxon>Endopterygota</taxon>
        <taxon>Hymenoptera</taxon>
        <taxon>Apocrita</taxon>
        <taxon>Ichneumonoidea</taxon>
        <taxon>Ichneumonidae</taxon>
        <taxon>Campopleginae</taxon>
        <taxon>Dusona group</taxon>
        <taxon>Venturia</taxon>
    </lineage>
</organism>
<dbReference type="GeneID" id="122408869"/>
<reference evidence="1" key="1">
    <citation type="journal article" date="2015" name="Sci. Adv.">
        <title>Recurrent DNA virus domestication leading to different parasite virulence strategies.</title>
        <authorList>
            <person name="Pichon A."/>
            <person name="Bezier A."/>
            <person name="Urbach S."/>
            <person name="Aury J.M."/>
            <person name="Jouan V."/>
            <person name="Ravallec M."/>
            <person name="Guy J."/>
            <person name="Cousserans F."/>
            <person name="Theze J."/>
            <person name="Gauthier J."/>
            <person name="Demettre E."/>
            <person name="Schmieder S."/>
            <person name="Wurmser F."/>
            <person name="Sibut V."/>
            <person name="Poirie M."/>
            <person name="Colinet D."/>
            <person name="da Silva C."/>
            <person name="Couloux A."/>
            <person name="Barbe V."/>
            <person name="Drezen J.M."/>
            <person name="Volkoff A.N."/>
        </authorList>
    </citation>
    <scope>NUCLEOTIDE SEQUENCE</scope>
</reference>
<evidence type="ECO:0000313" key="1">
    <source>
        <dbReference type="EMBL" id="AJZ73152.1"/>
    </source>
</evidence>
<sequence>MAGLSTDKTDKTTVLLQYEVSHENYLARCIPGTRLHAKIHGSLPVLASSILTHNLDVKRADVFYLSGSSDGSYYCDLPVSPQASKRVGDQTRETLRAQC</sequence>
<dbReference type="RefSeq" id="XP_043271885.1">
    <property type="nucleotide sequence ID" value="XM_043415950.1"/>
</dbReference>
<protein>
    <submittedName>
        <fullName evidence="1">Uncharacterized protein</fullName>
    </submittedName>
</protein>